<dbReference type="AlphaFoldDB" id="A0A7X5BWK7"/>
<dbReference type="SUPFAM" id="SSF56801">
    <property type="entry name" value="Acetyl-CoA synthetase-like"/>
    <property type="match status" value="1"/>
</dbReference>
<feature type="non-terminal residue" evidence="4">
    <location>
        <position position="639"/>
    </location>
</feature>
<evidence type="ECO:0000259" key="3">
    <source>
        <dbReference type="Pfam" id="PF00668"/>
    </source>
</evidence>
<organism evidence="4 5">
    <name type="scientific">Corallococcus exiguus</name>
    <dbReference type="NCBI Taxonomy" id="83462"/>
    <lineage>
        <taxon>Bacteria</taxon>
        <taxon>Pseudomonadati</taxon>
        <taxon>Myxococcota</taxon>
        <taxon>Myxococcia</taxon>
        <taxon>Myxococcales</taxon>
        <taxon>Cystobacterineae</taxon>
        <taxon>Myxococcaceae</taxon>
        <taxon>Corallococcus</taxon>
    </lineage>
</organism>
<proteinExistence type="predicted"/>
<comment type="caution">
    <text evidence="4">The sequence shown here is derived from an EMBL/GenBank/DDBJ whole genome shotgun (WGS) entry which is preliminary data.</text>
</comment>
<dbReference type="Pfam" id="PF00501">
    <property type="entry name" value="AMP-binding"/>
    <property type="match status" value="1"/>
</dbReference>
<feature type="compositionally biased region" description="Low complexity" evidence="1">
    <location>
        <begin position="30"/>
        <end position="39"/>
    </location>
</feature>
<keyword evidence="5" id="KW-1185">Reference proteome</keyword>
<dbReference type="Gene3D" id="3.40.50.980">
    <property type="match status" value="2"/>
</dbReference>
<dbReference type="EMBL" id="JAAAPK010000031">
    <property type="protein sequence ID" value="NBC46379.1"/>
    <property type="molecule type" value="Genomic_DNA"/>
</dbReference>
<dbReference type="InterPro" id="IPR000873">
    <property type="entry name" value="AMP-dep_synth/lig_dom"/>
</dbReference>
<dbReference type="FunFam" id="3.30.559.10:FF:000012">
    <property type="entry name" value="Non-ribosomal peptide synthetase"/>
    <property type="match status" value="1"/>
</dbReference>
<dbReference type="InterPro" id="IPR023213">
    <property type="entry name" value="CAT-like_dom_sf"/>
</dbReference>
<evidence type="ECO:0000313" key="5">
    <source>
        <dbReference type="Proteomes" id="UP000537825"/>
    </source>
</evidence>
<dbReference type="Gene3D" id="3.30.559.10">
    <property type="entry name" value="Chloramphenicol acetyltransferase-like domain"/>
    <property type="match status" value="1"/>
</dbReference>
<dbReference type="RefSeq" id="WP_161663388.1">
    <property type="nucleotide sequence ID" value="NZ_JAAAPK010000031.1"/>
</dbReference>
<dbReference type="SUPFAM" id="SSF52777">
    <property type="entry name" value="CoA-dependent acyltransferases"/>
    <property type="match status" value="2"/>
</dbReference>
<reference evidence="4 5" key="1">
    <citation type="submission" date="2020-01" db="EMBL/GenBank/DDBJ databases">
        <title>The draft genome sequence of Corallococcus exiguus DSM 14696.</title>
        <authorList>
            <person name="Zhang X."/>
            <person name="Zhu H."/>
        </authorList>
    </citation>
    <scope>NUCLEOTIDE SEQUENCE [LARGE SCALE GENOMIC DNA]</scope>
    <source>
        <strain evidence="4 5">DSM 14696</strain>
    </source>
</reference>
<feature type="region of interest" description="Disordered" evidence="1">
    <location>
        <begin position="24"/>
        <end position="44"/>
    </location>
</feature>
<feature type="domain" description="AMP-dependent synthetase/ligase" evidence="2">
    <location>
        <begin position="509"/>
        <end position="617"/>
    </location>
</feature>
<name>A0A7X5BWK7_9BACT</name>
<sequence>MSDINKRIAALSPEKQAQLLRQLRKKDTQAARPAITARPRTGDSAPLSFAQQRLWFLDRMEPGTPTYNMPAAVKLEGPLDVAALEQCFAELLRRHESLRTIFRDEEGHAVQVISPPRPCPVALHDLTSLPESTREQEALRLTREEQQKPFDLTRGPLLRATLLRLGEREHVLLLTMHHIVSDGWSMDVLVREMGLLYGALSRGEAPRLPEAPVQYADYALWQREWLQGAVLENQLKWWREQLADVTPVLELPTDRPRPSVQSFRGASRESLLPRALYEKLKALGQAQAMSPFMVLLTAWQTLLSRYSGQEDICVGTPISGRHQSELEGLIGFFVNTLVVRTRISPEASFQELLGRVKAATVGAYAHQDVPFEKLVEDLKPARNLSYSPLFQVMMNLEQAKPPRLEFPGLTLTPMPQADQVAKFDLELLFKEEPEGLRAVLVYSTDLFDAATAQRMLGHLRVLLESAAAHPERSLAEVTLLTDAERQQVLKGWNATGQEYARESSIAEEFSRQVEQRPDAVAVECGEEKLTYRQLDERANQLAHLLRSKGVGAEERVGLCLERSVELVVALVGIAKSGGAYVPLEADYPQARLEQMVSEVKPRVVVTRRALAEKLPVQGVECVLLEEVQAQLAQQPKHAP</sequence>
<dbReference type="Proteomes" id="UP000537825">
    <property type="component" value="Unassembled WGS sequence"/>
</dbReference>
<gene>
    <name evidence="4" type="ORF">GTZ93_42050</name>
</gene>
<dbReference type="PANTHER" id="PTHR45398:SF1">
    <property type="entry name" value="ENZYME, PUTATIVE (JCVI)-RELATED"/>
    <property type="match status" value="1"/>
</dbReference>
<dbReference type="PANTHER" id="PTHR45398">
    <property type="match status" value="1"/>
</dbReference>
<protein>
    <submittedName>
        <fullName evidence="4">AMP-binding protein</fullName>
    </submittedName>
</protein>
<evidence type="ECO:0000313" key="4">
    <source>
        <dbReference type="EMBL" id="NBC46379.1"/>
    </source>
</evidence>
<dbReference type="GO" id="GO:0003824">
    <property type="term" value="F:catalytic activity"/>
    <property type="evidence" value="ECO:0007669"/>
    <property type="project" value="InterPro"/>
</dbReference>
<dbReference type="InterPro" id="IPR001242">
    <property type="entry name" value="Condensation_dom"/>
</dbReference>
<dbReference type="CDD" id="cd19531">
    <property type="entry name" value="LCL_NRPS-like"/>
    <property type="match status" value="1"/>
</dbReference>
<evidence type="ECO:0000256" key="1">
    <source>
        <dbReference type="SAM" id="MobiDB-lite"/>
    </source>
</evidence>
<dbReference type="Pfam" id="PF00668">
    <property type="entry name" value="Condensation"/>
    <property type="match status" value="1"/>
</dbReference>
<accession>A0A7X5BWK7</accession>
<feature type="domain" description="Condensation" evidence="3">
    <location>
        <begin position="44"/>
        <end position="488"/>
    </location>
</feature>
<evidence type="ECO:0000259" key="2">
    <source>
        <dbReference type="Pfam" id="PF00501"/>
    </source>
</evidence>
<dbReference type="Gene3D" id="3.30.559.30">
    <property type="entry name" value="Nonribosomal peptide synthetase, condensation domain"/>
    <property type="match status" value="1"/>
</dbReference>